<dbReference type="Gene3D" id="1.25.40.20">
    <property type="entry name" value="Ankyrin repeat-containing domain"/>
    <property type="match status" value="1"/>
</dbReference>
<feature type="repeat" description="ANK" evidence="3">
    <location>
        <begin position="86"/>
        <end position="121"/>
    </location>
</feature>
<dbReference type="OrthoDB" id="3797628at2759"/>
<evidence type="ECO:0000256" key="2">
    <source>
        <dbReference type="ARBA" id="ARBA00023043"/>
    </source>
</evidence>
<keyword evidence="1" id="KW-0677">Repeat</keyword>
<evidence type="ECO:0000313" key="4">
    <source>
        <dbReference type="EMBL" id="CAH0366126.1"/>
    </source>
</evidence>
<evidence type="ECO:0000256" key="1">
    <source>
        <dbReference type="ARBA" id="ARBA00022737"/>
    </source>
</evidence>
<protein>
    <submittedName>
        <fullName evidence="4">Uncharacterized protein</fullName>
    </submittedName>
</protein>
<dbReference type="PROSITE" id="PS50297">
    <property type="entry name" value="ANK_REP_REGION"/>
    <property type="match status" value="1"/>
</dbReference>
<dbReference type="Gene3D" id="1.10.10.2360">
    <property type="match status" value="1"/>
</dbReference>
<keyword evidence="2 3" id="KW-0040">ANK repeat</keyword>
<sequence length="429" mass="46759">MVLDEHVVDAATFGDVNLVSAWLHSLERPGDINEVDADGTTVLNLCARGFDNHYLDDDNEAVENEVAIVKMILAKGGANVNLADKYGWTPLHHACDSNPLFGLAVIRALLAAGADINAKTSGVRKEDSFGVVAAVQTPLATAIDWFRCAADDTAPAGFDAECTRTALEYVALLLRHGASLDDCWAGAPVENLLRHVEDRTTPAMEMWFGNDKWAASTPQDLSQNEHFLACKALVKKARSEPRKTVLTLRALAIKGRAKTTDPVMKFLVGIPDGVTGNVLSFWPPATRYIAARRPGTSQLPYRPKREVEVVKAPTCYVCGRSNRPNGCPGCFGARPGFDRHTENVHHAISMSPAYSGKSFEELRLEDYELGRDAGKWWIGGTLQINNDRDMAAALDALQLGLPSDSNLICRFEEPTYGSPRLDNEGNIIT</sequence>
<accession>A0A8J2S9U4</accession>
<reference evidence="4" key="1">
    <citation type="submission" date="2021-11" db="EMBL/GenBank/DDBJ databases">
        <authorList>
            <consortium name="Genoscope - CEA"/>
            <person name="William W."/>
        </authorList>
    </citation>
    <scope>NUCLEOTIDE SEQUENCE</scope>
</reference>
<gene>
    <name evidence="4" type="ORF">PECAL_1P26000</name>
</gene>
<keyword evidence="5" id="KW-1185">Reference proteome</keyword>
<dbReference type="Pfam" id="PF12796">
    <property type="entry name" value="Ank_2"/>
    <property type="match status" value="1"/>
</dbReference>
<evidence type="ECO:0000313" key="5">
    <source>
        <dbReference type="Proteomes" id="UP000789595"/>
    </source>
</evidence>
<dbReference type="EMBL" id="CAKKNE010000001">
    <property type="protein sequence ID" value="CAH0366126.1"/>
    <property type="molecule type" value="Genomic_DNA"/>
</dbReference>
<dbReference type="PROSITE" id="PS50088">
    <property type="entry name" value="ANK_REPEAT"/>
    <property type="match status" value="1"/>
</dbReference>
<dbReference type="PANTHER" id="PTHR24189">
    <property type="entry name" value="MYOTROPHIN"/>
    <property type="match status" value="1"/>
</dbReference>
<proteinExistence type="predicted"/>
<organism evidence="4 5">
    <name type="scientific">Pelagomonas calceolata</name>
    <dbReference type="NCBI Taxonomy" id="35677"/>
    <lineage>
        <taxon>Eukaryota</taxon>
        <taxon>Sar</taxon>
        <taxon>Stramenopiles</taxon>
        <taxon>Ochrophyta</taxon>
        <taxon>Pelagophyceae</taxon>
        <taxon>Pelagomonadales</taxon>
        <taxon>Pelagomonadaceae</taxon>
        <taxon>Pelagomonas</taxon>
    </lineage>
</organism>
<dbReference type="InterPro" id="IPR002110">
    <property type="entry name" value="Ankyrin_rpt"/>
</dbReference>
<name>A0A8J2S9U4_9STRA</name>
<dbReference type="SUPFAM" id="SSF48403">
    <property type="entry name" value="Ankyrin repeat"/>
    <property type="match status" value="1"/>
</dbReference>
<dbReference type="InterPro" id="IPR050745">
    <property type="entry name" value="Multifunctional_regulatory"/>
</dbReference>
<dbReference type="SMART" id="SM00248">
    <property type="entry name" value="ANK"/>
    <property type="match status" value="2"/>
</dbReference>
<dbReference type="InterPro" id="IPR036770">
    <property type="entry name" value="Ankyrin_rpt-contain_sf"/>
</dbReference>
<dbReference type="AlphaFoldDB" id="A0A8J2S9U4"/>
<comment type="caution">
    <text evidence="4">The sequence shown here is derived from an EMBL/GenBank/DDBJ whole genome shotgun (WGS) entry which is preliminary data.</text>
</comment>
<evidence type="ECO:0000256" key="3">
    <source>
        <dbReference type="PROSITE-ProRule" id="PRU00023"/>
    </source>
</evidence>
<dbReference type="PANTHER" id="PTHR24189:SF50">
    <property type="entry name" value="ANKYRIN REPEAT AND SOCS BOX PROTEIN 2"/>
    <property type="match status" value="1"/>
</dbReference>
<dbReference type="Proteomes" id="UP000789595">
    <property type="component" value="Unassembled WGS sequence"/>
</dbReference>